<name>A0A9P8IJ53_9PEZI</name>
<dbReference type="SUPFAM" id="SSF75011">
    <property type="entry name" value="3-carboxy-cis,cis-mucoante lactonizing enzyme"/>
    <property type="match status" value="1"/>
</dbReference>
<keyword evidence="2" id="KW-1133">Transmembrane helix</keyword>
<sequence length="637" mass="72293">MKRRKERKKKLADNARRDSNRVPLRLFDLPTEIQLSIAVQLCVHDVEPGHTSLLHLAQTCSQLHHLVMCPENDLLWKNACLGYGIHPGLQLDEVICAGTPCLDTRSWRGVCRLTVLWSKPFPPRQSPWSLLWPKQALTRLPTYTPSPEKRHTIDLACVGYGDSRGTVYAIGEPRHSDERGRVLLEIRRPNPATHIATRISTAVLDPSVTPLQVQTIRSGVQNASTASAYNAYPHQSSAGFLTQKAGDNWTVSRTDISDSQRRLVWNVGPNAPDRMASNGDILVAMASRKPPRTHPAQASQRPAQATNLVCARAVSERQELTATIHEARSIMWEYDITEKWVEPEPYTAHPVLRIFHMTKNYLVALTTRHNSSQLLKLTATRFLIIDINTGETIRTLTFPRDHPAAFTTAFDHNFILTDTHIISGGVGGELFVWAYNNDNHGQPIYRLPTPFSARPTPGTPREPGIVPRFYSNIAVSICGRYVGATTSDQLWVFDMLEKRIEGVWSNGRRVPKNIEFARNPPDDFPGGIWVRWTEWEKNNNNRGEDRDGSGDGWKQKRVKTAYLTDLDKDDDDDDDKGDGDGDAAVGHRHHRHHHHRHQLRRRRQQQHHSNNHYRYQLCLLIAAVVGIILSWAIFKFY</sequence>
<organism evidence="3 4">
    <name type="scientific">Trichoglossum hirsutum</name>
    <dbReference type="NCBI Taxonomy" id="265104"/>
    <lineage>
        <taxon>Eukaryota</taxon>
        <taxon>Fungi</taxon>
        <taxon>Dikarya</taxon>
        <taxon>Ascomycota</taxon>
        <taxon>Pezizomycotina</taxon>
        <taxon>Geoglossomycetes</taxon>
        <taxon>Geoglossales</taxon>
        <taxon>Geoglossaceae</taxon>
        <taxon>Trichoglossum</taxon>
    </lineage>
</organism>
<keyword evidence="4" id="KW-1185">Reference proteome</keyword>
<evidence type="ECO:0000313" key="3">
    <source>
        <dbReference type="EMBL" id="KAH0548565.1"/>
    </source>
</evidence>
<keyword evidence="2" id="KW-0812">Transmembrane</keyword>
<dbReference type="EMBL" id="JAGHQM010002532">
    <property type="protein sequence ID" value="KAH0548565.1"/>
    <property type="molecule type" value="Genomic_DNA"/>
</dbReference>
<dbReference type="AlphaFoldDB" id="A0A9P8IJ53"/>
<gene>
    <name evidence="3" type="ORF">GP486_007891</name>
</gene>
<evidence type="ECO:0000256" key="2">
    <source>
        <dbReference type="SAM" id="Phobius"/>
    </source>
</evidence>
<feature type="region of interest" description="Disordered" evidence="1">
    <location>
        <begin position="568"/>
        <end position="607"/>
    </location>
</feature>
<dbReference type="Proteomes" id="UP000750711">
    <property type="component" value="Unassembled WGS sequence"/>
</dbReference>
<keyword evidence="2" id="KW-0472">Membrane</keyword>
<feature type="compositionally biased region" description="Basic residues" evidence="1">
    <location>
        <begin position="586"/>
        <end position="607"/>
    </location>
</feature>
<accession>A0A9P8IJ53</accession>
<protein>
    <recommendedName>
        <fullName evidence="5">F-box domain-containing protein</fullName>
    </recommendedName>
</protein>
<reference evidence="3" key="1">
    <citation type="submission" date="2021-03" db="EMBL/GenBank/DDBJ databases">
        <title>Comparative genomics and phylogenomic investigation of the class Geoglossomycetes provide insights into ecological specialization and systematics.</title>
        <authorList>
            <person name="Melie T."/>
            <person name="Pirro S."/>
            <person name="Miller A.N."/>
            <person name="Quandt A."/>
        </authorList>
    </citation>
    <scope>NUCLEOTIDE SEQUENCE</scope>
    <source>
        <strain evidence="3">CAQ_001_2017</strain>
    </source>
</reference>
<comment type="caution">
    <text evidence="3">The sequence shown here is derived from an EMBL/GenBank/DDBJ whole genome shotgun (WGS) entry which is preliminary data.</text>
</comment>
<feature type="compositionally biased region" description="Acidic residues" evidence="1">
    <location>
        <begin position="568"/>
        <end position="581"/>
    </location>
</feature>
<proteinExistence type="predicted"/>
<evidence type="ECO:0000256" key="1">
    <source>
        <dbReference type="SAM" id="MobiDB-lite"/>
    </source>
</evidence>
<evidence type="ECO:0000313" key="4">
    <source>
        <dbReference type="Proteomes" id="UP000750711"/>
    </source>
</evidence>
<feature type="transmembrane region" description="Helical" evidence="2">
    <location>
        <begin position="613"/>
        <end position="634"/>
    </location>
</feature>
<evidence type="ECO:0008006" key="5">
    <source>
        <dbReference type="Google" id="ProtNLM"/>
    </source>
</evidence>